<dbReference type="GO" id="GO:0005125">
    <property type="term" value="F:cytokine activity"/>
    <property type="evidence" value="ECO:0007669"/>
    <property type="project" value="TreeGrafter"/>
</dbReference>
<comment type="subcellular location">
    <subcellularLocation>
        <location evidence="1">Secreted</location>
    </subcellularLocation>
</comment>
<dbReference type="PROSITE" id="PS51362">
    <property type="entry name" value="TGF_BETA_2"/>
    <property type="match status" value="1"/>
</dbReference>
<dbReference type="InterPro" id="IPR017948">
    <property type="entry name" value="TGFb_CS"/>
</dbReference>
<dbReference type="PANTHER" id="PTHR11848">
    <property type="entry name" value="TGF-BETA FAMILY"/>
    <property type="match status" value="1"/>
</dbReference>
<dbReference type="InterPro" id="IPR001839">
    <property type="entry name" value="TGF-b_C"/>
</dbReference>
<keyword evidence="3" id="KW-0964">Secreted</keyword>
<dbReference type="CDD" id="cd13752">
    <property type="entry name" value="TGF_beta_INHB"/>
    <property type="match status" value="1"/>
</dbReference>
<sequence length="394" mass="45298">CVEALEAKRETFENEPPIAECLNCSQLNEEIVKQLKIEAIKQKILSKLDLNERPKFNSAIAQDLVGEALSNALFSEENKNEFFSDFSLYGENNGEKSEIIAFSKPGRSWNGQTMIEFLLDNQEWRSLEVIEAELLVYLQVSANNDLAMRERNLNLNVFRVKSKNNDSEQKEVEILTKKEIKRIEEGWKRIDFRSPVQVWFSDSQFSKLSVLIECEGCDSLVKILLSNNDNANGNFNMAELTKNNHHLIDEEDNYKKSKDKGAYFPFLVIKTKSKVKQKFKRQTTTCDNKKECCKQELYISFNEIGWDDWIIAPDGFYANYCSGNCSNLLARPDKLPNIHSMALDDYRKNKTLTSFTSCCAPTQYSAISIIYYDSPQNVIKKNFSNMVVEKCGCI</sequence>
<dbReference type="Gene3D" id="2.10.90.10">
    <property type="entry name" value="Cystine-knot cytokines"/>
    <property type="match status" value="1"/>
</dbReference>
<evidence type="ECO:0000256" key="4">
    <source>
        <dbReference type="ARBA" id="ARBA00022729"/>
    </source>
</evidence>
<dbReference type="SUPFAM" id="SSF57501">
    <property type="entry name" value="Cystine-knot cytokines"/>
    <property type="match status" value="1"/>
</dbReference>
<dbReference type="FunFam" id="2.10.90.10:FF:000001">
    <property type="entry name" value="Bone morphogenetic protein 4"/>
    <property type="match status" value="1"/>
</dbReference>
<dbReference type="SMART" id="SM00204">
    <property type="entry name" value="TGFB"/>
    <property type="match status" value="1"/>
</dbReference>
<keyword evidence="5 8" id="KW-0339">Growth factor</keyword>
<protein>
    <submittedName>
        <fullName evidence="10">Inhibin beta B chain-like protein</fullName>
    </submittedName>
</protein>
<feature type="domain" description="TGF-beta family profile" evidence="9">
    <location>
        <begin position="278"/>
        <end position="394"/>
    </location>
</feature>
<evidence type="ECO:0000256" key="7">
    <source>
        <dbReference type="ARBA" id="ARBA00023180"/>
    </source>
</evidence>
<feature type="non-terminal residue" evidence="10">
    <location>
        <position position="394"/>
    </location>
</feature>
<dbReference type="EMBL" id="NCKU01010701">
    <property type="protein sequence ID" value="RWS00699.1"/>
    <property type="molecule type" value="Genomic_DNA"/>
</dbReference>
<keyword evidence="6" id="KW-1015">Disulfide bond</keyword>
<evidence type="ECO:0000256" key="2">
    <source>
        <dbReference type="ARBA" id="ARBA00006656"/>
    </source>
</evidence>
<name>A0A443QCE6_9ACAR</name>
<evidence type="ECO:0000256" key="5">
    <source>
        <dbReference type="ARBA" id="ARBA00023030"/>
    </source>
</evidence>
<dbReference type="STRING" id="1965070.A0A443QCE6"/>
<evidence type="ECO:0000256" key="3">
    <source>
        <dbReference type="ARBA" id="ARBA00022525"/>
    </source>
</evidence>
<dbReference type="GO" id="GO:0008083">
    <property type="term" value="F:growth factor activity"/>
    <property type="evidence" value="ECO:0007669"/>
    <property type="project" value="UniProtKB-KW"/>
</dbReference>
<comment type="similarity">
    <text evidence="2 8">Belongs to the TGF-beta family.</text>
</comment>
<keyword evidence="11" id="KW-1185">Reference proteome</keyword>
<evidence type="ECO:0000313" key="10">
    <source>
        <dbReference type="EMBL" id="RWS00699.1"/>
    </source>
</evidence>
<dbReference type="OrthoDB" id="6516235at2759"/>
<accession>A0A443QCE6</accession>
<evidence type="ECO:0000256" key="1">
    <source>
        <dbReference type="ARBA" id="ARBA00004613"/>
    </source>
</evidence>
<dbReference type="Gene3D" id="2.60.120.970">
    <property type="match status" value="1"/>
</dbReference>
<evidence type="ECO:0000256" key="6">
    <source>
        <dbReference type="ARBA" id="ARBA00023157"/>
    </source>
</evidence>
<dbReference type="GO" id="GO:0005615">
    <property type="term" value="C:extracellular space"/>
    <property type="evidence" value="ECO:0007669"/>
    <property type="project" value="TreeGrafter"/>
</dbReference>
<dbReference type="Pfam" id="PF00688">
    <property type="entry name" value="TGFb_propeptide"/>
    <property type="match status" value="1"/>
</dbReference>
<dbReference type="InterPro" id="IPR001111">
    <property type="entry name" value="TGF-b_propeptide"/>
</dbReference>
<dbReference type="PROSITE" id="PS00250">
    <property type="entry name" value="TGF_BETA_1"/>
    <property type="match status" value="1"/>
</dbReference>
<dbReference type="InterPro" id="IPR015615">
    <property type="entry name" value="TGF-beta-rel"/>
</dbReference>
<keyword evidence="4" id="KW-0732">Signal</keyword>
<proteinExistence type="inferred from homology"/>
<feature type="non-terminal residue" evidence="10">
    <location>
        <position position="1"/>
    </location>
</feature>
<evidence type="ECO:0000256" key="8">
    <source>
        <dbReference type="RuleBase" id="RU000354"/>
    </source>
</evidence>
<dbReference type="Proteomes" id="UP000285301">
    <property type="component" value="Unassembled WGS sequence"/>
</dbReference>
<evidence type="ECO:0000259" key="9">
    <source>
        <dbReference type="PROSITE" id="PS51362"/>
    </source>
</evidence>
<organism evidence="10 11">
    <name type="scientific">Dinothrombium tinctorium</name>
    <dbReference type="NCBI Taxonomy" id="1965070"/>
    <lineage>
        <taxon>Eukaryota</taxon>
        <taxon>Metazoa</taxon>
        <taxon>Ecdysozoa</taxon>
        <taxon>Arthropoda</taxon>
        <taxon>Chelicerata</taxon>
        <taxon>Arachnida</taxon>
        <taxon>Acari</taxon>
        <taxon>Acariformes</taxon>
        <taxon>Trombidiformes</taxon>
        <taxon>Prostigmata</taxon>
        <taxon>Anystina</taxon>
        <taxon>Parasitengona</taxon>
        <taxon>Trombidioidea</taxon>
        <taxon>Trombidiidae</taxon>
        <taxon>Dinothrombium</taxon>
    </lineage>
</organism>
<comment type="caution">
    <text evidence="10">The sequence shown here is derived from an EMBL/GenBank/DDBJ whole genome shotgun (WGS) entry which is preliminary data.</text>
</comment>
<gene>
    <name evidence="10" type="ORF">B4U79_15236</name>
</gene>
<keyword evidence="7" id="KW-0325">Glycoprotein</keyword>
<reference evidence="10 11" key="1">
    <citation type="journal article" date="2018" name="Gigascience">
        <title>Genomes of trombidid mites reveal novel predicted allergens and laterally-transferred genes associated with secondary metabolism.</title>
        <authorList>
            <person name="Dong X."/>
            <person name="Chaisiri K."/>
            <person name="Xia D."/>
            <person name="Armstrong S.D."/>
            <person name="Fang Y."/>
            <person name="Donnelly M.J."/>
            <person name="Kadowaki T."/>
            <person name="McGarry J.W."/>
            <person name="Darby A.C."/>
            <person name="Makepeace B.L."/>
        </authorList>
    </citation>
    <scope>NUCLEOTIDE SEQUENCE [LARGE SCALE GENOMIC DNA]</scope>
    <source>
        <strain evidence="10">UoL-WK</strain>
    </source>
</reference>
<dbReference type="InterPro" id="IPR029034">
    <property type="entry name" value="Cystine-knot_cytokine"/>
</dbReference>
<dbReference type="PANTHER" id="PTHR11848:SF309">
    <property type="entry name" value="INHIBIN BETA CHAIN"/>
    <property type="match status" value="1"/>
</dbReference>
<dbReference type="Pfam" id="PF00019">
    <property type="entry name" value="TGF_beta"/>
    <property type="match status" value="1"/>
</dbReference>
<dbReference type="AlphaFoldDB" id="A0A443QCE6"/>
<evidence type="ECO:0000313" key="11">
    <source>
        <dbReference type="Proteomes" id="UP000285301"/>
    </source>
</evidence>